<evidence type="ECO:0000313" key="1">
    <source>
        <dbReference type="EMBL" id="KAK9667551.1"/>
    </source>
</evidence>
<dbReference type="EMBL" id="JASPKY010002705">
    <property type="protein sequence ID" value="KAK9667551.1"/>
    <property type="molecule type" value="Genomic_DNA"/>
</dbReference>
<dbReference type="AlphaFoldDB" id="A0AAW1GWR4"/>
<dbReference type="SUPFAM" id="SSF50630">
    <property type="entry name" value="Acid proteases"/>
    <property type="match status" value="1"/>
</dbReference>
<reference evidence="1 2" key="1">
    <citation type="journal article" date="2024" name="BMC Genomics">
        <title>De novo assembly and annotation of Popillia japonica's genome with initial clues to its potential as an invasive pest.</title>
        <authorList>
            <person name="Cucini C."/>
            <person name="Boschi S."/>
            <person name="Funari R."/>
            <person name="Cardaioli E."/>
            <person name="Iannotti N."/>
            <person name="Marturano G."/>
            <person name="Paoli F."/>
            <person name="Bruttini M."/>
            <person name="Carapelli A."/>
            <person name="Frati F."/>
            <person name="Nardi F."/>
        </authorList>
    </citation>
    <scope>NUCLEOTIDE SEQUENCE [LARGE SCALE GENOMIC DNA]</scope>
    <source>
        <strain evidence="1">DMR45628</strain>
    </source>
</reference>
<dbReference type="Gene3D" id="2.40.70.10">
    <property type="entry name" value="Acid Proteases"/>
    <property type="match status" value="1"/>
</dbReference>
<comment type="caution">
    <text evidence="1">The sequence shown here is derived from an EMBL/GenBank/DDBJ whole genome shotgun (WGS) entry which is preliminary data.</text>
</comment>
<dbReference type="CDD" id="cd00303">
    <property type="entry name" value="retropepsin_like"/>
    <property type="match status" value="1"/>
</dbReference>
<proteinExistence type="predicted"/>
<evidence type="ECO:0000313" key="2">
    <source>
        <dbReference type="Proteomes" id="UP001458880"/>
    </source>
</evidence>
<accession>A0AAW1GWR4</accession>
<protein>
    <submittedName>
        <fullName evidence="1">Uncharacterized protein</fullName>
    </submittedName>
</protein>
<organism evidence="1 2">
    <name type="scientific">Popillia japonica</name>
    <name type="common">Japanese beetle</name>
    <dbReference type="NCBI Taxonomy" id="7064"/>
    <lineage>
        <taxon>Eukaryota</taxon>
        <taxon>Metazoa</taxon>
        <taxon>Ecdysozoa</taxon>
        <taxon>Arthropoda</taxon>
        <taxon>Hexapoda</taxon>
        <taxon>Insecta</taxon>
        <taxon>Pterygota</taxon>
        <taxon>Neoptera</taxon>
        <taxon>Endopterygota</taxon>
        <taxon>Coleoptera</taxon>
        <taxon>Polyphaga</taxon>
        <taxon>Scarabaeiformia</taxon>
        <taxon>Scarabaeidae</taxon>
        <taxon>Rutelinae</taxon>
        <taxon>Popillia</taxon>
    </lineage>
</organism>
<name>A0AAW1GWR4_POPJA</name>
<gene>
    <name evidence="1" type="ORF">QE152_g41291</name>
</gene>
<dbReference type="Proteomes" id="UP001458880">
    <property type="component" value="Unassembled WGS sequence"/>
</dbReference>
<dbReference type="InterPro" id="IPR021109">
    <property type="entry name" value="Peptidase_aspartic_dom_sf"/>
</dbReference>
<sequence length="102" mass="10742">MGTPRLLLSINDSNVSALLDIAATHSFAKPEYVDQITTKRVSSVALGSNATSMETTGTGIVAGELQGQRIEVPVLIAPNLREDLILGFPWFTGPNTASGSRS</sequence>
<keyword evidence="2" id="KW-1185">Reference proteome</keyword>